<dbReference type="SUPFAM" id="SSF56281">
    <property type="entry name" value="Metallo-hydrolase/oxidoreductase"/>
    <property type="match status" value="1"/>
</dbReference>
<dbReference type="EMBL" id="FNED01000008">
    <property type="protein sequence ID" value="SDI82103.1"/>
    <property type="molecule type" value="Genomic_DNA"/>
</dbReference>
<comment type="catalytic activity">
    <reaction evidence="3">
        <text>3',5'-cyclic UMP + H2O = UMP + H(+)</text>
        <dbReference type="Rhea" id="RHEA:70575"/>
        <dbReference type="ChEBI" id="CHEBI:15377"/>
        <dbReference type="ChEBI" id="CHEBI:15378"/>
        <dbReference type="ChEBI" id="CHEBI:57865"/>
        <dbReference type="ChEBI" id="CHEBI:184387"/>
    </reaction>
    <physiologicalReaction direction="left-to-right" evidence="3">
        <dbReference type="Rhea" id="RHEA:70576"/>
    </physiologicalReaction>
</comment>
<dbReference type="PANTHER" id="PTHR42951">
    <property type="entry name" value="METALLO-BETA-LACTAMASE DOMAIN-CONTAINING"/>
    <property type="match status" value="1"/>
</dbReference>
<accession>A0A1G8NPG5</accession>
<dbReference type="InterPro" id="IPR001279">
    <property type="entry name" value="Metallo-B-lactamas"/>
</dbReference>
<reference evidence="5 6" key="1">
    <citation type="submission" date="2016-10" db="EMBL/GenBank/DDBJ databases">
        <authorList>
            <person name="de Groot N.N."/>
        </authorList>
    </citation>
    <scope>NUCLEOTIDE SEQUENCE [LARGE SCALE GENOMIC DNA]</scope>
    <source>
        <strain evidence="5 6">DSM 2895</strain>
    </source>
</reference>
<evidence type="ECO:0000256" key="1">
    <source>
        <dbReference type="ARBA" id="ARBA00034221"/>
    </source>
</evidence>
<evidence type="ECO:0000256" key="2">
    <source>
        <dbReference type="ARBA" id="ARBA00034301"/>
    </source>
</evidence>
<dbReference type="Proteomes" id="UP000182836">
    <property type="component" value="Unassembled WGS sequence"/>
</dbReference>
<dbReference type="InterPro" id="IPR036866">
    <property type="entry name" value="RibonucZ/Hydroxyglut_hydro"/>
</dbReference>
<protein>
    <submittedName>
        <fullName evidence="5">Glyoxylase, beta-lactamase superfamily II</fullName>
    </submittedName>
</protein>
<dbReference type="CDD" id="cd07721">
    <property type="entry name" value="yflN-like_MBL-fold"/>
    <property type="match status" value="1"/>
</dbReference>
<dbReference type="SMART" id="SM00849">
    <property type="entry name" value="Lactamase_B"/>
    <property type="match status" value="1"/>
</dbReference>
<dbReference type="InterPro" id="IPR050855">
    <property type="entry name" value="NDM-1-like"/>
</dbReference>
<comment type="function">
    <text evidence="2">Counteracts the endogenous Pycsar antiviral defense system. Phosphodiesterase that enables metal-dependent hydrolysis of host cyclic nucleotide Pycsar defense signals such as cCMP and cUMP.</text>
</comment>
<evidence type="ECO:0000256" key="3">
    <source>
        <dbReference type="ARBA" id="ARBA00048505"/>
    </source>
</evidence>
<feature type="domain" description="Metallo-beta-lactamase" evidence="4">
    <location>
        <begin position="23"/>
        <end position="228"/>
    </location>
</feature>
<evidence type="ECO:0000313" key="5">
    <source>
        <dbReference type="EMBL" id="SDI82103.1"/>
    </source>
</evidence>
<evidence type="ECO:0000313" key="6">
    <source>
        <dbReference type="Proteomes" id="UP000182836"/>
    </source>
</evidence>
<proteinExistence type="predicted"/>
<dbReference type="AlphaFoldDB" id="A0A1G8NPG5"/>
<gene>
    <name evidence="5" type="ORF">SAMN04487909_10857</name>
</gene>
<dbReference type="Gene3D" id="3.60.15.10">
    <property type="entry name" value="Ribonuclease Z/Hydroxyacylglutathione hydrolase-like"/>
    <property type="match status" value="1"/>
</dbReference>
<dbReference type="Pfam" id="PF00753">
    <property type="entry name" value="Lactamase_B"/>
    <property type="match status" value="1"/>
</dbReference>
<comment type="catalytic activity">
    <reaction evidence="1">
        <text>3',5'-cyclic CMP + H2O = CMP + H(+)</text>
        <dbReference type="Rhea" id="RHEA:72675"/>
        <dbReference type="ChEBI" id="CHEBI:15377"/>
        <dbReference type="ChEBI" id="CHEBI:15378"/>
        <dbReference type="ChEBI" id="CHEBI:58003"/>
        <dbReference type="ChEBI" id="CHEBI:60377"/>
    </reaction>
    <physiologicalReaction direction="left-to-right" evidence="1">
        <dbReference type="Rhea" id="RHEA:72676"/>
    </physiologicalReaction>
</comment>
<sequence>MMKISDGVEMLELQIETFGSRAELNPTLIWDDETAILIDTGTPGQLEQIRAAMNEAGVSLDRLKAVILTHQDLDHIGSLPEILQEAGEGIEVYAHELDKPYIEGKLPLMKGNPDSMAWQLEGLPEDERRKVLAFLDNPPKAKVDRTLADGQDLPYCGGIHVIFTPGHTPGHISLYLKKSKTLVVGDAMFSVEGSLKGPHPQSTPDMDTAFRSLKKCLDFDIETVVCYHGGLSKDNVKDQLQELVRNV</sequence>
<evidence type="ECO:0000259" key="4">
    <source>
        <dbReference type="SMART" id="SM00849"/>
    </source>
</evidence>
<name>A0A1G8NPG5_ANEMI</name>
<dbReference type="PANTHER" id="PTHR42951:SF15">
    <property type="entry name" value="METALLO-BETA-LACTAMASE SUPERFAMILY PROTEIN"/>
    <property type="match status" value="1"/>
</dbReference>
<organism evidence="5 6">
    <name type="scientific">Aneurinibacillus migulanus</name>
    <name type="common">Bacillus migulanus</name>
    <dbReference type="NCBI Taxonomy" id="47500"/>
    <lineage>
        <taxon>Bacteria</taxon>
        <taxon>Bacillati</taxon>
        <taxon>Bacillota</taxon>
        <taxon>Bacilli</taxon>
        <taxon>Bacillales</taxon>
        <taxon>Paenibacillaceae</taxon>
        <taxon>Aneurinibacillus group</taxon>
        <taxon>Aneurinibacillus</taxon>
    </lineage>
</organism>